<sequence length="389" mass="43329">MTSAFDPGPSGDTFPCGQCGAKLGYDAGAQAMKCPYCGFQQAIPQATGGLVREIPIEEGMRLAARGYGTPVAQVSCRECGATVNVPPGEQTATCTFCRSHQVLAQESAGTAIRPESVVPFKVDKNNANHRFEEWLGSLWFRPNDLKKMAKVEGFAGVYVPYWTFDARVDSSWTAEAGYHYYETETYTDEQGNRQTRQVQKTRWEPARGRRTDAFDDVIVCASKGLPENLGDDFRTFNTRELTPYRPEFLAGWRAESYAIDLMPAWQTGQTIMASTQRSRCGSDVPGDEHRNLHVDNHFSYVTFKHVLLPVWIAAYRYQDKPYQFLVNGQTGEVIGKAPYSFWKIFFFVLFLVALVVGIAVVVKGQKSGSSSDERTPATSPAKAPSRSRR</sequence>
<feature type="region of interest" description="Disordered" evidence="1">
    <location>
        <begin position="365"/>
        <end position="389"/>
    </location>
</feature>
<keyword evidence="2" id="KW-0472">Membrane</keyword>
<keyword evidence="2" id="KW-0812">Transmembrane</keyword>
<proteinExistence type="predicted"/>
<keyword evidence="2" id="KW-1133">Transmembrane helix</keyword>
<dbReference type="AlphaFoldDB" id="A0A9X3XDX2"/>
<dbReference type="EMBL" id="JAGTJJ010000050">
    <property type="protein sequence ID" value="MDC3987253.1"/>
    <property type="molecule type" value="Genomic_DNA"/>
</dbReference>
<dbReference type="Gene3D" id="2.20.28.30">
    <property type="entry name" value="RNA polymerase ii, chain L"/>
    <property type="match status" value="1"/>
</dbReference>
<evidence type="ECO:0000313" key="5">
    <source>
        <dbReference type="Proteomes" id="UP001151081"/>
    </source>
</evidence>
<evidence type="ECO:0008006" key="6">
    <source>
        <dbReference type="Google" id="ProtNLM"/>
    </source>
</evidence>
<gene>
    <name evidence="3" type="ORF">KEG57_25620</name>
    <name evidence="4" type="ORF">KEG57_42690</name>
</gene>
<protein>
    <recommendedName>
        <fullName evidence="6">Primosomal protein N' (Replication factor Y)-superfamily II helicase</fullName>
    </recommendedName>
</protein>
<comment type="caution">
    <text evidence="4">The sequence shown here is derived from an EMBL/GenBank/DDBJ whole genome shotgun (WGS) entry which is preliminary data.</text>
</comment>
<feature type="transmembrane region" description="Helical" evidence="2">
    <location>
        <begin position="341"/>
        <end position="362"/>
    </location>
</feature>
<evidence type="ECO:0000256" key="1">
    <source>
        <dbReference type="SAM" id="MobiDB-lite"/>
    </source>
</evidence>
<evidence type="ECO:0000256" key="2">
    <source>
        <dbReference type="SAM" id="Phobius"/>
    </source>
</evidence>
<dbReference type="PANTHER" id="PTHR37826:SF3">
    <property type="entry name" value="J DOMAIN-CONTAINING PROTEIN"/>
    <property type="match status" value="1"/>
</dbReference>
<keyword evidence="5" id="KW-1185">Reference proteome</keyword>
<dbReference type="PANTHER" id="PTHR37826">
    <property type="entry name" value="FLOTILLIN BAND_7_5 DOMAIN PROTEIN"/>
    <property type="match status" value="1"/>
</dbReference>
<organism evidence="4 5">
    <name type="scientific">Polyangium jinanense</name>
    <dbReference type="NCBI Taxonomy" id="2829994"/>
    <lineage>
        <taxon>Bacteria</taxon>
        <taxon>Pseudomonadati</taxon>
        <taxon>Myxococcota</taxon>
        <taxon>Polyangia</taxon>
        <taxon>Polyangiales</taxon>
        <taxon>Polyangiaceae</taxon>
        <taxon>Polyangium</taxon>
    </lineage>
</organism>
<evidence type="ECO:0000313" key="3">
    <source>
        <dbReference type="EMBL" id="MDC3983914.1"/>
    </source>
</evidence>
<dbReference type="Proteomes" id="UP001151081">
    <property type="component" value="Unassembled WGS sequence"/>
</dbReference>
<dbReference type="EMBL" id="JAGTJJ010000017">
    <property type="protein sequence ID" value="MDC3983914.1"/>
    <property type="molecule type" value="Genomic_DNA"/>
</dbReference>
<name>A0A9X3XDX2_9BACT</name>
<evidence type="ECO:0000313" key="4">
    <source>
        <dbReference type="EMBL" id="MDC3987253.1"/>
    </source>
</evidence>
<accession>A0A9X3XDX2</accession>
<dbReference type="RefSeq" id="WP_272427721.1">
    <property type="nucleotide sequence ID" value="NZ_JAGTJJ010000017.1"/>
</dbReference>
<reference evidence="4 5" key="1">
    <citation type="submission" date="2021-04" db="EMBL/GenBank/DDBJ databases">
        <title>Genome analysis of Polyangium sp.</title>
        <authorList>
            <person name="Li Y."/>
            <person name="Wang J."/>
        </authorList>
    </citation>
    <scope>NUCLEOTIDE SEQUENCE [LARGE SCALE GENOMIC DNA]</scope>
    <source>
        <strain evidence="4 5">SDU14</strain>
    </source>
</reference>